<dbReference type="Proteomes" id="UP000450012">
    <property type="component" value="Unassembled WGS sequence"/>
</dbReference>
<accession>A0A7X4KC58</accession>
<protein>
    <submittedName>
        <fullName evidence="1">Uncharacterized protein</fullName>
    </submittedName>
</protein>
<comment type="caution">
    <text evidence="1">The sequence shown here is derived from an EMBL/GenBank/DDBJ whole genome shotgun (WGS) entry which is preliminary data.</text>
</comment>
<proteinExistence type="predicted"/>
<evidence type="ECO:0000313" key="2">
    <source>
        <dbReference type="Proteomes" id="UP000450012"/>
    </source>
</evidence>
<name>A0A7X4KC58_9BURK</name>
<keyword evidence="2" id="KW-1185">Reference proteome</keyword>
<organism evidence="1 2">
    <name type="scientific">Duganella rivi</name>
    <dbReference type="NCBI Taxonomy" id="2666083"/>
    <lineage>
        <taxon>Bacteria</taxon>
        <taxon>Pseudomonadati</taxon>
        <taxon>Pseudomonadota</taxon>
        <taxon>Betaproteobacteria</taxon>
        <taxon>Burkholderiales</taxon>
        <taxon>Oxalobacteraceae</taxon>
        <taxon>Telluria group</taxon>
        <taxon>Duganella</taxon>
    </lineage>
</organism>
<reference evidence="1 2" key="1">
    <citation type="submission" date="2019-12" db="EMBL/GenBank/DDBJ databases">
        <title>Novel species isolated from a subtropical stream in China.</title>
        <authorList>
            <person name="Lu H."/>
        </authorList>
    </citation>
    <scope>NUCLEOTIDE SEQUENCE [LARGE SCALE GENOMIC DNA]</scope>
    <source>
        <strain evidence="1 2">FT55W</strain>
    </source>
</reference>
<dbReference type="EMBL" id="WWCK01000004">
    <property type="protein sequence ID" value="MYM68004.1"/>
    <property type="molecule type" value="Genomic_DNA"/>
</dbReference>
<evidence type="ECO:0000313" key="1">
    <source>
        <dbReference type="EMBL" id="MYM68004.1"/>
    </source>
</evidence>
<dbReference type="AlphaFoldDB" id="A0A7X4KC58"/>
<sequence length="151" mass="17223">MQPKLRFTKIWQDEDMVELRVEACDGTSMFSNKVYVGHHSLRETVIDLHRFKDHIYGGLYDLRFGEFGPEYGSGALSARLHFHDRGKLLVSIAMQSEYSDFGKKNVASEANLFLISEPALLDNFIQSLRAVSEGHQNDAQLDGIDSPWTWD</sequence>
<gene>
    <name evidence="1" type="ORF">GTP45_14360</name>
</gene>